<keyword evidence="3" id="KW-1185">Reference proteome</keyword>
<sequence>MKRHSASLAVAGTIVAVLSGCAAPQESLPLPSPGPQACNAAASQSLIGSQVGAVSFAADANVRVVCTTCPTTRDYRPDRLNVRFDQATGRIEKVDCG</sequence>
<keyword evidence="1" id="KW-0732">Signal</keyword>
<gene>
    <name evidence="2" type="ORF">GGR13_001537</name>
</gene>
<protein>
    <recommendedName>
        <fullName evidence="4">Peptidase inhibitor I78</fullName>
    </recommendedName>
</protein>
<dbReference type="EMBL" id="JACHOR010000002">
    <property type="protein sequence ID" value="MBB5745953.1"/>
    <property type="molecule type" value="Genomic_DNA"/>
</dbReference>
<dbReference type="PROSITE" id="PS51257">
    <property type="entry name" value="PROKAR_LIPOPROTEIN"/>
    <property type="match status" value="1"/>
</dbReference>
<evidence type="ECO:0000313" key="3">
    <source>
        <dbReference type="Proteomes" id="UP000545037"/>
    </source>
</evidence>
<organism evidence="2 3">
    <name type="scientific">Brevundimonas variabilis</name>
    <dbReference type="NCBI Taxonomy" id="74312"/>
    <lineage>
        <taxon>Bacteria</taxon>
        <taxon>Pseudomonadati</taxon>
        <taxon>Pseudomonadota</taxon>
        <taxon>Alphaproteobacteria</taxon>
        <taxon>Caulobacterales</taxon>
        <taxon>Caulobacteraceae</taxon>
        <taxon>Brevundimonas</taxon>
    </lineage>
</organism>
<evidence type="ECO:0000313" key="2">
    <source>
        <dbReference type="EMBL" id="MBB5745953.1"/>
    </source>
</evidence>
<evidence type="ECO:0000256" key="1">
    <source>
        <dbReference type="SAM" id="SignalP"/>
    </source>
</evidence>
<name>A0A7W9CIE4_9CAUL</name>
<proteinExistence type="predicted"/>
<feature type="chain" id="PRO_5030508876" description="Peptidase inhibitor I78" evidence="1">
    <location>
        <begin position="23"/>
        <end position="97"/>
    </location>
</feature>
<accession>A0A7W9CIE4</accession>
<evidence type="ECO:0008006" key="4">
    <source>
        <dbReference type="Google" id="ProtNLM"/>
    </source>
</evidence>
<dbReference type="Proteomes" id="UP000545037">
    <property type="component" value="Unassembled WGS sequence"/>
</dbReference>
<dbReference type="AlphaFoldDB" id="A0A7W9CIE4"/>
<dbReference type="RefSeq" id="WP_183212900.1">
    <property type="nucleotide sequence ID" value="NZ_JACHOR010000002.1"/>
</dbReference>
<dbReference type="Gene3D" id="3.30.10.10">
    <property type="entry name" value="Trypsin Inhibitor V, subunit A"/>
    <property type="match status" value="1"/>
</dbReference>
<reference evidence="2 3" key="1">
    <citation type="submission" date="2020-08" db="EMBL/GenBank/DDBJ databases">
        <title>Genomic Encyclopedia of Type Strains, Phase IV (KMG-IV): sequencing the most valuable type-strain genomes for metagenomic binning, comparative biology and taxonomic classification.</title>
        <authorList>
            <person name="Goeker M."/>
        </authorList>
    </citation>
    <scope>NUCLEOTIDE SEQUENCE [LARGE SCALE GENOMIC DNA]</scope>
    <source>
        <strain evidence="2 3">DSM 4737</strain>
    </source>
</reference>
<feature type="signal peptide" evidence="1">
    <location>
        <begin position="1"/>
        <end position="22"/>
    </location>
</feature>
<comment type="caution">
    <text evidence="2">The sequence shown here is derived from an EMBL/GenBank/DDBJ whole genome shotgun (WGS) entry which is preliminary data.</text>
</comment>